<dbReference type="AlphaFoldDB" id="A0A0N0VGD9"/>
<evidence type="ECO:0000256" key="1">
    <source>
        <dbReference type="SAM" id="Coils"/>
    </source>
</evidence>
<dbReference type="GeneID" id="26902910"/>
<feature type="domain" description="CAP-Gly" evidence="3">
    <location>
        <begin position="42"/>
        <end position="84"/>
    </location>
</feature>
<dbReference type="OMA" id="HAEMSRT"/>
<dbReference type="PANTHER" id="PTHR18916">
    <property type="entry name" value="DYNACTIN 1-RELATED MICROTUBULE-BINDING"/>
    <property type="match status" value="1"/>
</dbReference>
<gene>
    <name evidence="4" type="ORF">ABB37_02619</name>
</gene>
<feature type="coiled-coil region" evidence="1">
    <location>
        <begin position="560"/>
        <end position="654"/>
    </location>
</feature>
<sequence length="759" mass="82982">MSSTTLSPPPPPQPLPALESFIEVLPVPPLHDRRRGVVRFVGLTDFAPGEWVGVELVGSEGRNDGSVKGQSYFKCLPGQGVFVRPNLVVPYEPAKTTDVNSAPQPSLTTTADLEAQLAVLQQQAAESAAAQAKLSDALQSAKDELVRVKADAEARKATDDDDDFAAQVRLEEERFALQKQLEAYQVELQAAIASSRTAQAAQAVAEARATSAQVAQQRSEDARAQLQAHADDLQKELAKVHADSTATVTTAQGEAVKKEESVMNALPQLQQQQQLQQPPSLNSTTTEQLESLRSELQRSKLETQQLRCVRDDLEVAKEMCRNELAEAKAHWAASEDRTRAVEKRLEDEQRKRRGEAEETNAAHAAILAGLRAELEALKGEKANLESRAAAELRATEERLTYERDAALRAHEAEAQKALAAMQHEKDELRELCQLLEDELKEEKSQSDELARLVENLGSEQASSQAAVDNAQQQTAGERDRLRREVEEARAREVHLMAAMEAAQQEKDAALRLVETERMSAAVPPDGQAAKNAAAAHLAVESASTSNEVSLASPVDDAAALERYRNELDEAHVRIMQLTSTQQVAQDLQQRCDELSRAGQHQRLEAQKRLDEAQNEAAAAAAKAMAEITLWKRQCAAAQRSAADLANVVAELQQQLGKDDAAESSVGRHKTFPLSLGSRLDAGRERRYEERIAALTRQLLEHQSARMSTVSAWPSFSAQRNSNVRTNDASSGLSRSPVKLLDFSSPEACKASVHSLFRAA</sequence>
<keyword evidence="1" id="KW-0175">Coiled coil</keyword>
<feature type="compositionally biased region" description="Polar residues" evidence="2">
    <location>
        <begin position="457"/>
        <end position="475"/>
    </location>
</feature>
<feature type="coiled-coil region" evidence="1">
    <location>
        <begin position="131"/>
        <end position="187"/>
    </location>
</feature>
<evidence type="ECO:0000256" key="2">
    <source>
        <dbReference type="SAM" id="MobiDB-lite"/>
    </source>
</evidence>
<reference evidence="4 5" key="1">
    <citation type="submission" date="2015-07" db="EMBL/GenBank/DDBJ databases">
        <title>High-quality genome of monoxenous trypanosomatid Leptomonas pyrrhocoris.</title>
        <authorList>
            <person name="Flegontov P."/>
            <person name="Butenko A."/>
            <person name="Firsov S."/>
            <person name="Vlcek C."/>
            <person name="Logacheva M.D."/>
            <person name="Field M."/>
            <person name="Filatov D."/>
            <person name="Flegontova O."/>
            <person name="Gerasimov E."/>
            <person name="Jackson A.P."/>
            <person name="Kelly S."/>
            <person name="Opperdoes F."/>
            <person name="O'Reilly A."/>
            <person name="Votypka J."/>
            <person name="Yurchenko V."/>
            <person name="Lukes J."/>
        </authorList>
    </citation>
    <scope>NUCLEOTIDE SEQUENCE [LARGE SCALE GENOMIC DNA]</scope>
    <source>
        <strain evidence="4">H10</strain>
    </source>
</reference>
<dbReference type="VEuPathDB" id="TriTrypDB:LpyrH10_04_1690"/>
<comment type="caution">
    <text evidence="4">The sequence shown here is derived from an EMBL/GenBank/DDBJ whole genome shotgun (WGS) entry which is preliminary data.</text>
</comment>
<dbReference type="PANTHER" id="PTHR18916:SF83">
    <property type="entry name" value="TIP ELONGATION PROTEIN 1"/>
    <property type="match status" value="1"/>
</dbReference>
<dbReference type="EMBL" id="LGTL01000004">
    <property type="protein sequence ID" value="KPA82844.1"/>
    <property type="molecule type" value="Genomic_DNA"/>
</dbReference>
<feature type="region of interest" description="Disordered" evidence="2">
    <location>
        <begin position="270"/>
        <end position="289"/>
    </location>
</feature>
<dbReference type="PROSITE" id="PS50245">
    <property type="entry name" value="CAP_GLY_2"/>
    <property type="match status" value="1"/>
</dbReference>
<dbReference type="RefSeq" id="XP_015661283.1">
    <property type="nucleotide sequence ID" value="XM_015799681.1"/>
</dbReference>
<name>A0A0N0VGD9_LEPPY</name>
<evidence type="ECO:0000259" key="3">
    <source>
        <dbReference type="PROSITE" id="PS50245"/>
    </source>
</evidence>
<dbReference type="SMART" id="SM01052">
    <property type="entry name" value="CAP_GLY"/>
    <property type="match status" value="1"/>
</dbReference>
<dbReference type="OrthoDB" id="2130750at2759"/>
<feature type="coiled-coil region" evidence="1">
    <location>
        <begin position="212"/>
        <end position="243"/>
    </location>
</feature>
<dbReference type="InterPro" id="IPR036859">
    <property type="entry name" value="CAP-Gly_dom_sf"/>
</dbReference>
<keyword evidence="5" id="KW-1185">Reference proteome</keyword>
<feature type="compositionally biased region" description="Polar residues" evidence="2">
    <location>
        <begin position="280"/>
        <end position="289"/>
    </location>
</feature>
<dbReference type="InterPro" id="IPR000938">
    <property type="entry name" value="CAP-Gly_domain"/>
</dbReference>
<proteinExistence type="predicted"/>
<dbReference type="Gene3D" id="2.30.30.190">
    <property type="entry name" value="CAP Gly-rich-like domain"/>
    <property type="match status" value="1"/>
</dbReference>
<feature type="compositionally biased region" description="Low complexity" evidence="2">
    <location>
        <begin position="270"/>
        <end position="279"/>
    </location>
</feature>
<dbReference type="SUPFAM" id="SSF74924">
    <property type="entry name" value="Cap-Gly domain"/>
    <property type="match status" value="1"/>
</dbReference>
<feature type="region of interest" description="Disordered" evidence="2">
    <location>
        <begin position="715"/>
        <end position="735"/>
    </location>
</feature>
<dbReference type="Pfam" id="PF01302">
    <property type="entry name" value="CAP_GLY"/>
    <property type="match status" value="1"/>
</dbReference>
<accession>A0A0N0VGD9</accession>
<protein>
    <recommendedName>
        <fullName evidence="3">CAP-Gly domain-containing protein</fullName>
    </recommendedName>
</protein>
<organism evidence="4 5">
    <name type="scientific">Leptomonas pyrrhocoris</name>
    <name type="common">Firebug parasite</name>
    <dbReference type="NCBI Taxonomy" id="157538"/>
    <lineage>
        <taxon>Eukaryota</taxon>
        <taxon>Discoba</taxon>
        <taxon>Euglenozoa</taxon>
        <taxon>Kinetoplastea</taxon>
        <taxon>Metakinetoplastina</taxon>
        <taxon>Trypanosomatida</taxon>
        <taxon>Trypanosomatidae</taxon>
        <taxon>Leishmaniinae</taxon>
        <taxon>Leptomonas</taxon>
    </lineage>
</organism>
<evidence type="ECO:0000313" key="5">
    <source>
        <dbReference type="Proteomes" id="UP000037923"/>
    </source>
</evidence>
<feature type="compositionally biased region" description="Polar residues" evidence="2">
    <location>
        <begin position="715"/>
        <end position="733"/>
    </location>
</feature>
<evidence type="ECO:0000313" key="4">
    <source>
        <dbReference type="EMBL" id="KPA82844.1"/>
    </source>
</evidence>
<feature type="region of interest" description="Disordered" evidence="2">
    <location>
        <begin position="457"/>
        <end position="480"/>
    </location>
</feature>
<dbReference type="Proteomes" id="UP000037923">
    <property type="component" value="Unassembled WGS sequence"/>
</dbReference>